<feature type="compositionally biased region" description="Gly residues" evidence="2">
    <location>
        <begin position="282"/>
        <end position="293"/>
    </location>
</feature>
<feature type="compositionally biased region" description="Polar residues" evidence="2">
    <location>
        <begin position="428"/>
        <end position="440"/>
    </location>
</feature>
<name>A0A8C4GE43_DICLA</name>
<evidence type="ECO:0000313" key="5">
    <source>
        <dbReference type="Proteomes" id="UP000694389"/>
    </source>
</evidence>
<dbReference type="AlphaFoldDB" id="A0A8C4GE43"/>
<reference evidence="4" key="2">
    <citation type="submission" date="2025-09" db="UniProtKB">
        <authorList>
            <consortium name="Ensembl"/>
        </authorList>
    </citation>
    <scope>IDENTIFICATION</scope>
</reference>
<feature type="compositionally biased region" description="Low complexity" evidence="2">
    <location>
        <begin position="258"/>
        <end position="273"/>
    </location>
</feature>
<organism evidence="4 5">
    <name type="scientific">Dicentrarchus labrax</name>
    <name type="common">European seabass</name>
    <name type="synonym">Morone labrax</name>
    <dbReference type="NCBI Taxonomy" id="13489"/>
    <lineage>
        <taxon>Eukaryota</taxon>
        <taxon>Metazoa</taxon>
        <taxon>Chordata</taxon>
        <taxon>Craniata</taxon>
        <taxon>Vertebrata</taxon>
        <taxon>Euteleostomi</taxon>
        <taxon>Actinopterygii</taxon>
        <taxon>Neopterygii</taxon>
        <taxon>Teleostei</taxon>
        <taxon>Neoteleostei</taxon>
        <taxon>Acanthomorphata</taxon>
        <taxon>Eupercaria</taxon>
        <taxon>Moronidae</taxon>
        <taxon>Dicentrarchus</taxon>
    </lineage>
</organism>
<keyword evidence="1" id="KW-0175">Coiled coil</keyword>
<dbReference type="InterPro" id="IPR021818">
    <property type="entry name" value="SIPA1L_C"/>
</dbReference>
<feature type="compositionally biased region" description="Low complexity" evidence="2">
    <location>
        <begin position="457"/>
        <end position="476"/>
    </location>
</feature>
<gene>
    <name evidence="4" type="primary">sipa1l3</name>
</gene>
<evidence type="ECO:0000256" key="2">
    <source>
        <dbReference type="SAM" id="MobiDB-lite"/>
    </source>
</evidence>
<evidence type="ECO:0000256" key="1">
    <source>
        <dbReference type="SAM" id="Coils"/>
    </source>
</evidence>
<feature type="compositionally biased region" description="Polar residues" evidence="2">
    <location>
        <begin position="319"/>
        <end position="335"/>
    </location>
</feature>
<dbReference type="Proteomes" id="UP000694389">
    <property type="component" value="Unassembled WGS sequence"/>
</dbReference>
<feature type="region of interest" description="Disordered" evidence="2">
    <location>
        <begin position="762"/>
        <end position="782"/>
    </location>
</feature>
<dbReference type="GeneTree" id="ENSGT00940000159183"/>
<dbReference type="Pfam" id="PF11881">
    <property type="entry name" value="SPAR_C"/>
    <property type="match status" value="1"/>
</dbReference>
<dbReference type="Ensembl" id="ENSDLAT00005002140.2">
    <property type="protein sequence ID" value="ENSDLAP00005002061.2"/>
    <property type="gene ID" value="ENSDLAG00005000900.2"/>
</dbReference>
<feature type="compositionally biased region" description="Low complexity" evidence="2">
    <location>
        <begin position="188"/>
        <end position="206"/>
    </location>
</feature>
<feature type="coiled-coil region" evidence="1">
    <location>
        <begin position="702"/>
        <end position="750"/>
    </location>
</feature>
<sequence>MCDGALQLCDGRNTACQHMWALFSLRGCTEEYEMKTMEQKPEPEPLAVGYRPSPRPTWRWDTPPIPPGLHSTPNPQRWAPVGPPPPPLPRTHKGLMPVPYREPQHLSNMKRPMSYPENHYSISPAVGDRVLPYRNPSASFSSPSSGLVSLSTMGPPGITPGPFVRYKPSLDRYGTAQRPLLPYEPHLSVDVTSSGESSSGFTSQESTMERCKTEPLWHVPVSSSRGPGGGGGQRRVPRQDVPGKDSPNRHSKGETQYSSHSSSNTLSSNASSSHSDERWFDGGAGGERGGGGCLPDPVDPDPDLLNKGGSNDSGIDASTHYNNVRHSNVTNNQSHKPMHSFATYSGMQELSVGRSSGGGEARRRESSPIIPAAANKNKGYRTRTFPPPGSSADKMDAFKPRAYTPQGYKTPTAEKTRPVRAATTTPTSAQLGSIPLSSSAPKALYGKSRPSAWQNEDNSPSPSNATTTSSSDSNNSKKQVDTNSKNVFGQPRLRASLRDLRSPRRTYKSTIEDDLKKLIIMDNPGEMPQRDPSPRRTLQRTFSDESLCSGRREASFANSENQTTPTDLFTCTLPTRRNAPSSNHMQNKKVPLSASELSLTEVRDKVPPLRRLDPGLMPLPDTACGLEWSSLVNAAKAYEGEAGDTSRLAQRAVSLFSLTEPQVGGQDMRPVVSPVQFLTPQTPRTTPTFSGDEVPNDLSGRLYHLEVMLKQLNNDLEREKQDKVVLLAEMANLRENNQRLQVESMTASEQLRKFSRIFTNLDKTENDTEAHSLTDETDSKRE</sequence>
<evidence type="ECO:0000259" key="3">
    <source>
        <dbReference type="Pfam" id="PF11881"/>
    </source>
</evidence>
<keyword evidence="5" id="KW-1185">Reference proteome</keyword>
<protein>
    <submittedName>
        <fullName evidence="4">Signal-induced proliferation-associated 1 like 3</fullName>
    </submittedName>
</protein>
<feature type="domain" description="Signal-induced proliferation-associated 1-like protein C-terminal" evidence="3">
    <location>
        <begin position="478"/>
        <end position="710"/>
    </location>
</feature>
<accession>A0A8C4GE43</accession>
<proteinExistence type="predicted"/>
<feature type="region of interest" description="Disordered" evidence="2">
    <location>
        <begin position="186"/>
        <end position="509"/>
    </location>
</feature>
<evidence type="ECO:0000313" key="4">
    <source>
        <dbReference type="Ensembl" id="ENSDLAP00005002061.2"/>
    </source>
</evidence>
<feature type="compositionally biased region" description="Basic and acidic residues" evidence="2">
    <location>
        <begin position="237"/>
        <end position="253"/>
    </location>
</feature>
<reference evidence="4" key="1">
    <citation type="submission" date="2025-08" db="UniProtKB">
        <authorList>
            <consortium name="Ensembl"/>
        </authorList>
    </citation>
    <scope>IDENTIFICATION</scope>
</reference>